<keyword evidence="1" id="KW-0175">Coiled coil</keyword>
<dbReference type="AlphaFoldDB" id="A0A3D8GJX4"/>
<evidence type="ECO:0000313" key="3">
    <source>
        <dbReference type="EMBL" id="RDU34718.1"/>
    </source>
</evidence>
<dbReference type="Pfam" id="PF13271">
    <property type="entry name" value="DUF4062"/>
    <property type="match status" value="1"/>
</dbReference>
<protein>
    <recommendedName>
        <fullName evidence="2">DUF4062 domain-containing protein</fullName>
    </recommendedName>
</protein>
<dbReference type="InterPro" id="IPR025139">
    <property type="entry name" value="DUF4062"/>
</dbReference>
<reference evidence="3 4" key="1">
    <citation type="submission" date="2018-07" db="EMBL/GenBank/DDBJ databases">
        <title>Bacillus sp. YLB-04 draft genome sequence.</title>
        <authorList>
            <person name="Yu L."/>
            <person name="Tang X."/>
        </authorList>
    </citation>
    <scope>NUCLEOTIDE SEQUENCE [LARGE SCALE GENOMIC DNA]</scope>
    <source>
        <strain evidence="3 4">YLB-04</strain>
    </source>
</reference>
<dbReference type="OrthoDB" id="72299at2"/>
<evidence type="ECO:0000256" key="1">
    <source>
        <dbReference type="SAM" id="Coils"/>
    </source>
</evidence>
<keyword evidence="4" id="KW-1185">Reference proteome</keyword>
<accession>A0A3D8GJX4</accession>
<comment type="caution">
    <text evidence="3">The sequence shown here is derived from an EMBL/GenBank/DDBJ whole genome shotgun (WGS) entry which is preliminary data.</text>
</comment>
<gene>
    <name evidence="3" type="ORF">DRW41_22090</name>
</gene>
<dbReference type="EMBL" id="QNQT01000020">
    <property type="protein sequence ID" value="RDU34718.1"/>
    <property type="molecule type" value="Genomic_DNA"/>
</dbReference>
<evidence type="ECO:0000313" key="4">
    <source>
        <dbReference type="Proteomes" id="UP000257144"/>
    </source>
</evidence>
<proteinExistence type="predicted"/>
<dbReference type="Proteomes" id="UP000257144">
    <property type="component" value="Unassembled WGS sequence"/>
</dbReference>
<feature type="domain" description="DUF4062" evidence="2">
    <location>
        <begin position="6"/>
        <end position="87"/>
    </location>
</feature>
<feature type="coiled-coil region" evidence="1">
    <location>
        <begin position="170"/>
        <end position="197"/>
    </location>
</feature>
<name>A0A3D8GJX4_9BACI</name>
<organism evidence="3 4">
    <name type="scientific">Neobacillus piezotolerans</name>
    <dbReference type="NCBI Taxonomy" id="2259171"/>
    <lineage>
        <taxon>Bacteria</taxon>
        <taxon>Bacillati</taxon>
        <taxon>Bacillota</taxon>
        <taxon>Bacilli</taxon>
        <taxon>Bacillales</taxon>
        <taxon>Bacillaceae</taxon>
        <taxon>Neobacillus</taxon>
    </lineage>
</organism>
<sequence>MDKKYQVFISSTFKDLQDARQKVMDTILELHQIPAGMEMFPAADADQWSHIKSEIDRSDYYILILGHRYGSIGPDGISFTEMEYDYAREQNIPVLAFIMDRDVPVKLTDLDNSSTAKKRLEKFIAKAQQNKLCKSWSTIDDLATKVSTSLAFSFTTNPRLGWVRGNQAVSSKAMEELANLSKENRALKVKIEALKKVNEKKPIIKFNFNRSGPLELYYQRELKYSSLRYPEEISFSEIPDYLLDYLDKENVENYNNNLLNIERVIKKYNNELEFYTRAHLNGLEVKMSVSNLGEIKGNNVYVELTFPSSVWVIEEGKEEMAKPSVPVLPKNPVTQAQKKYDDSRLDPVDKLLRNMNQPIGLVSPRLDFTRDYSPLINNRDSVLNNNIVTIHIKELLHTRTFKLDDVYTLVPKSPGEFEVKVSIICEEYSKQEQYTIPLIIHER</sequence>
<feature type="coiled-coil region" evidence="1">
    <location>
        <begin position="251"/>
        <end position="278"/>
    </location>
</feature>
<evidence type="ECO:0000259" key="2">
    <source>
        <dbReference type="Pfam" id="PF13271"/>
    </source>
</evidence>
<dbReference type="RefSeq" id="WP_115454175.1">
    <property type="nucleotide sequence ID" value="NZ_QNQT01000020.1"/>
</dbReference>